<dbReference type="Gene3D" id="3.40.50.12780">
    <property type="entry name" value="N-terminal domain of ligase-like"/>
    <property type="match status" value="1"/>
</dbReference>
<dbReference type="Pfam" id="PF00501">
    <property type="entry name" value="AMP-binding"/>
    <property type="match status" value="1"/>
</dbReference>
<dbReference type="AlphaFoldDB" id="A0A511DNZ1"/>
<accession>A0A511DNZ1</accession>
<dbReference type="SUPFAM" id="SSF56801">
    <property type="entry name" value="Acetyl-CoA synthetase-like"/>
    <property type="match status" value="1"/>
</dbReference>
<evidence type="ECO:0000313" key="4">
    <source>
        <dbReference type="Proteomes" id="UP000321685"/>
    </source>
</evidence>
<dbReference type="Pfam" id="PF13193">
    <property type="entry name" value="AMP-binding_C"/>
    <property type="match status" value="1"/>
</dbReference>
<evidence type="ECO:0000259" key="2">
    <source>
        <dbReference type="Pfam" id="PF13193"/>
    </source>
</evidence>
<evidence type="ECO:0000313" key="3">
    <source>
        <dbReference type="EMBL" id="GEL26536.1"/>
    </source>
</evidence>
<evidence type="ECO:0000259" key="1">
    <source>
        <dbReference type="Pfam" id="PF00501"/>
    </source>
</evidence>
<proteinExistence type="predicted"/>
<dbReference type="InterPro" id="IPR025110">
    <property type="entry name" value="AMP-bd_C"/>
</dbReference>
<dbReference type="RefSeq" id="WP_186817220.1">
    <property type="nucleotide sequence ID" value="NZ_BJVJ01000096.1"/>
</dbReference>
<dbReference type="PANTHER" id="PTHR43201">
    <property type="entry name" value="ACYL-COA SYNTHETASE"/>
    <property type="match status" value="1"/>
</dbReference>
<dbReference type="EMBL" id="BJVJ01000096">
    <property type="protein sequence ID" value="GEL26536.1"/>
    <property type="molecule type" value="Genomic_DNA"/>
</dbReference>
<dbReference type="InterPro" id="IPR000873">
    <property type="entry name" value="AMP-dep_synth/lig_dom"/>
</dbReference>
<reference evidence="3 4" key="1">
    <citation type="submission" date="2019-07" db="EMBL/GenBank/DDBJ databases">
        <title>Whole genome shotgun sequence of Pseudonocardia sulfidoxydans NBRC 16205.</title>
        <authorList>
            <person name="Hosoyama A."/>
            <person name="Uohara A."/>
            <person name="Ohji S."/>
            <person name="Ichikawa N."/>
        </authorList>
    </citation>
    <scope>NUCLEOTIDE SEQUENCE [LARGE SCALE GENOMIC DNA]</scope>
    <source>
        <strain evidence="3 4">NBRC 16205</strain>
    </source>
</reference>
<gene>
    <name evidence="3" type="ORF">PSU4_54900</name>
</gene>
<dbReference type="InterPro" id="IPR042099">
    <property type="entry name" value="ANL_N_sf"/>
</dbReference>
<dbReference type="InterPro" id="IPR045851">
    <property type="entry name" value="AMP-bd_C_sf"/>
</dbReference>
<dbReference type="PANTHER" id="PTHR43201:SF32">
    <property type="entry name" value="2-SUCCINYLBENZOATE--COA LIGASE, CHLOROPLASTIC_PEROXISOMAL"/>
    <property type="match status" value="1"/>
</dbReference>
<sequence length="496" mass="53754">MTEAISHGSRVADIAARRPEETAIVLLDGADTVETMTWRALDERSNRAARAFARRGVERGSFVGISFPNSIEHYVAALGAWKLGACAMPVRPTVPDRERVALLAVRTPELMVGGWPAPCPVLGSREFDGALDAESPDPLPDVVSCPGRATTSGGTTGLPKLIVDRRPWSAVPHEYSASKVGRIGFGYGRRHLVVGALYHTVGFFFSHRGLFEEHTLFVMRRFDPGAALAAIERHGIQFTVAVPTMLRRMARHPAVTTADLSSVEAVLHTGGACPPDVKRFWIERLGPERVFESYGSTESAGSATCRGDEWLARPGTVGRGGPDCEIRILDEHGNACPPGTVGEIHFATAGPPAFHYLGGHEPRTAPDGSVSIGDLGHLDDDGYLFIADRRTDMIVSGGVNVYASEVEAALLEHPDVSDAVVIGLRDAEWGRRVHALLVPGERRPTDSQLVLHCRERLAAPKVPKTFEWLPELPRDDVGKIRRPALVVEREVGERTA</sequence>
<keyword evidence="4" id="KW-1185">Reference proteome</keyword>
<name>A0A511DNZ1_9PSEU</name>
<dbReference type="GO" id="GO:0031956">
    <property type="term" value="F:medium-chain fatty acid-CoA ligase activity"/>
    <property type="evidence" value="ECO:0007669"/>
    <property type="project" value="TreeGrafter"/>
</dbReference>
<organism evidence="3 4">
    <name type="scientific">Pseudonocardia sulfidoxydans NBRC 16205</name>
    <dbReference type="NCBI Taxonomy" id="1223511"/>
    <lineage>
        <taxon>Bacteria</taxon>
        <taxon>Bacillati</taxon>
        <taxon>Actinomycetota</taxon>
        <taxon>Actinomycetes</taxon>
        <taxon>Pseudonocardiales</taxon>
        <taxon>Pseudonocardiaceae</taxon>
        <taxon>Pseudonocardia</taxon>
    </lineage>
</organism>
<dbReference type="GO" id="GO:0006631">
    <property type="term" value="P:fatty acid metabolic process"/>
    <property type="evidence" value="ECO:0007669"/>
    <property type="project" value="TreeGrafter"/>
</dbReference>
<dbReference type="Proteomes" id="UP000321685">
    <property type="component" value="Unassembled WGS sequence"/>
</dbReference>
<protein>
    <submittedName>
        <fullName evidence="3">Putative acid-CoA ligase</fullName>
    </submittedName>
</protein>
<comment type="caution">
    <text evidence="3">The sequence shown here is derived from an EMBL/GenBank/DDBJ whole genome shotgun (WGS) entry which is preliminary data.</text>
</comment>
<feature type="domain" description="AMP-binding enzyme C-terminal" evidence="2">
    <location>
        <begin position="405"/>
        <end position="479"/>
    </location>
</feature>
<keyword evidence="3" id="KW-0436">Ligase</keyword>
<dbReference type="Gene3D" id="3.30.300.30">
    <property type="match status" value="1"/>
</dbReference>
<feature type="domain" description="AMP-dependent synthetase/ligase" evidence="1">
    <location>
        <begin position="14"/>
        <end position="348"/>
    </location>
</feature>